<feature type="transmembrane region" description="Helical" evidence="11">
    <location>
        <begin position="217"/>
        <end position="244"/>
    </location>
</feature>
<dbReference type="SUPFAM" id="SSF81336">
    <property type="entry name" value="F1F0 ATP synthase subunit A"/>
    <property type="match status" value="1"/>
</dbReference>
<dbReference type="GO" id="GO:0042777">
    <property type="term" value="P:proton motive force-driven plasma membrane ATP synthesis"/>
    <property type="evidence" value="ECO:0007669"/>
    <property type="project" value="TreeGrafter"/>
</dbReference>
<keyword evidence="11" id="KW-1003">Cell membrane</keyword>
<evidence type="ECO:0000313" key="13">
    <source>
        <dbReference type="EMBL" id="KKQ95286.1"/>
    </source>
</evidence>
<keyword evidence="7 11" id="KW-1133">Transmembrane helix</keyword>
<keyword evidence="3 11" id="KW-0813">Transport</keyword>
<keyword evidence="8 11" id="KW-0406">Ion transport</keyword>
<dbReference type="PROSITE" id="PS00449">
    <property type="entry name" value="ATPASE_A"/>
    <property type="match status" value="1"/>
</dbReference>
<proteinExistence type="inferred from homology"/>
<comment type="caution">
    <text evidence="13">The sequence shown here is derived from an EMBL/GenBank/DDBJ whole genome shotgun (WGS) entry which is preliminary data.</text>
</comment>
<keyword evidence="9 11" id="KW-0472">Membrane</keyword>
<evidence type="ECO:0000256" key="11">
    <source>
        <dbReference type="HAMAP-Rule" id="MF_01393"/>
    </source>
</evidence>
<feature type="transmembrane region" description="Helical" evidence="11">
    <location>
        <begin position="78"/>
        <end position="97"/>
    </location>
</feature>
<evidence type="ECO:0000256" key="1">
    <source>
        <dbReference type="ARBA" id="ARBA00004141"/>
    </source>
</evidence>
<dbReference type="GO" id="GO:0045259">
    <property type="term" value="C:proton-transporting ATP synthase complex"/>
    <property type="evidence" value="ECO:0007669"/>
    <property type="project" value="UniProtKB-KW"/>
</dbReference>
<feature type="transmembrane region" description="Helical" evidence="11">
    <location>
        <begin position="132"/>
        <end position="152"/>
    </location>
</feature>
<evidence type="ECO:0000256" key="2">
    <source>
        <dbReference type="ARBA" id="ARBA00006810"/>
    </source>
</evidence>
<feature type="transmembrane region" description="Helical" evidence="11">
    <location>
        <begin position="189"/>
        <end position="211"/>
    </location>
</feature>
<organism evidence="13 14">
    <name type="scientific">candidate division CPR2 bacterium GW2011_GWC2_39_10</name>
    <dbReference type="NCBI Taxonomy" id="1618345"/>
    <lineage>
        <taxon>Bacteria</taxon>
        <taxon>Bacteria division CPR2</taxon>
    </lineage>
</organism>
<keyword evidence="4 11" id="KW-0138">CF(0)</keyword>
<dbReference type="GO" id="GO:0046933">
    <property type="term" value="F:proton-transporting ATP synthase activity, rotational mechanism"/>
    <property type="evidence" value="ECO:0007669"/>
    <property type="project" value="UniProtKB-UniRule"/>
</dbReference>
<dbReference type="AlphaFoldDB" id="A0A0G0Q0U5"/>
<dbReference type="EMBL" id="LBVV01000002">
    <property type="protein sequence ID" value="KKQ95286.1"/>
    <property type="molecule type" value="Genomic_DNA"/>
</dbReference>
<comment type="function">
    <text evidence="11 12">Key component of the proton channel; it plays a direct role in the translocation of protons across the membrane.</text>
</comment>
<dbReference type="InterPro" id="IPR045082">
    <property type="entry name" value="ATP_syn_F0_a_bact/chloroplast"/>
</dbReference>
<dbReference type="STRING" id="1618345.UT18_C0002G0063"/>
<evidence type="ECO:0000256" key="10">
    <source>
        <dbReference type="ARBA" id="ARBA00023310"/>
    </source>
</evidence>
<sequence length="249" mass="27443">MHISISAESIFHIGSIPFTNSMLAAWLVFGLLFLLSFLATRKMENIPKGLQNISEYIIEALFNLTEGITKDRKLTKKIFPLVATFFIFILFNNWMGLLPGFGSVGFHETNAEGHQVLVPLLRAGTADLNTTIAIAIVTVIAVQVMGIAAIGVKKYAGKFINFSSPVNFFVGIIETISEVSRIISYSFRLFGNVFAGEVLLAVMSTLVPYFIPLPFYIMEIFVGAVQALVFTMLSIVFMSMATVVHSESH</sequence>
<keyword evidence="6 11" id="KW-0375">Hydrogen ion transport</keyword>
<dbReference type="GO" id="GO:0005886">
    <property type="term" value="C:plasma membrane"/>
    <property type="evidence" value="ECO:0007669"/>
    <property type="project" value="UniProtKB-SubCell"/>
</dbReference>
<evidence type="ECO:0000256" key="5">
    <source>
        <dbReference type="ARBA" id="ARBA00022692"/>
    </source>
</evidence>
<evidence type="ECO:0000256" key="6">
    <source>
        <dbReference type="ARBA" id="ARBA00022781"/>
    </source>
</evidence>
<gene>
    <name evidence="11" type="primary">atpB</name>
    <name evidence="13" type="ORF">UT18_C0002G0063</name>
</gene>
<dbReference type="InterPro" id="IPR035908">
    <property type="entry name" value="F0_ATP_A_sf"/>
</dbReference>
<comment type="subcellular location">
    <subcellularLocation>
        <location evidence="11 12">Cell membrane</location>
        <topology evidence="11 12">Multi-pass membrane protein</topology>
    </subcellularLocation>
    <subcellularLocation>
        <location evidence="1">Membrane</location>
        <topology evidence="1">Multi-pass membrane protein</topology>
    </subcellularLocation>
</comment>
<reference evidence="13 14" key="1">
    <citation type="journal article" date="2015" name="Nature">
        <title>rRNA introns, odd ribosomes, and small enigmatic genomes across a large radiation of phyla.</title>
        <authorList>
            <person name="Brown C.T."/>
            <person name="Hug L.A."/>
            <person name="Thomas B.C."/>
            <person name="Sharon I."/>
            <person name="Castelle C.J."/>
            <person name="Singh A."/>
            <person name="Wilkins M.J."/>
            <person name="Williams K.H."/>
            <person name="Banfield J.F."/>
        </authorList>
    </citation>
    <scope>NUCLEOTIDE SEQUENCE [LARGE SCALE GENOMIC DNA]</scope>
</reference>
<comment type="similarity">
    <text evidence="2 11 12">Belongs to the ATPase A chain family.</text>
</comment>
<feature type="transmembrane region" description="Helical" evidence="11">
    <location>
        <begin position="23"/>
        <end position="40"/>
    </location>
</feature>
<name>A0A0G0Q0U5_UNCC2</name>
<dbReference type="Pfam" id="PF00119">
    <property type="entry name" value="ATP-synt_A"/>
    <property type="match status" value="1"/>
</dbReference>
<dbReference type="PANTHER" id="PTHR42823">
    <property type="entry name" value="ATP SYNTHASE SUBUNIT A, CHLOROPLASTIC"/>
    <property type="match status" value="1"/>
</dbReference>
<protein>
    <recommendedName>
        <fullName evidence="11 12">ATP synthase subunit a</fullName>
    </recommendedName>
    <alternativeName>
        <fullName evidence="11">ATP synthase F0 sector subunit a</fullName>
    </alternativeName>
    <alternativeName>
        <fullName evidence="11">F-ATPase subunit 6</fullName>
    </alternativeName>
</protein>
<dbReference type="PANTHER" id="PTHR42823:SF3">
    <property type="entry name" value="ATP SYNTHASE SUBUNIT A, CHLOROPLASTIC"/>
    <property type="match status" value="1"/>
</dbReference>
<dbReference type="CDD" id="cd00310">
    <property type="entry name" value="ATP-synt_Fo_a_6"/>
    <property type="match status" value="1"/>
</dbReference>
<dbReference type="InterPro" id="IPR023011">
    <property type="entry name" value="ATP_synth_F0_asu_AS"/>
</dbReference>
<dbReference type="InterPro" id="IPR000568">
    <property type="entry name" value="ATP_synth_F0_asu"/>
</dbReference>
<accession>A0A0G0Q0U5</accession>
<keyword evidence="5 11" id="KW-0812">Transmembrane</keyword>
<dbReference type="Proteomes" id="UP000034207">
    <property type="component" value="Unassembled WGS sequence"/>
</dbReference>
<evidence type="ECO:0000256" key="7">
    <source>
        <dbReference type="ARBA" id="ARBA00022989"/>
    </source>
</evidence>
<evidence type="ECO:0000256" key="12">
    <source>
        <dbReference type="RuleBase" id="RU000483"/>
    </source>
</evidence>
<dbReference type="HAMAP" id="MF_01393">
    <property type="entry name" value="ATP_synth_a_bact"/>
    <property type="match status" value="1"/>
</dbReference>
<dbReference type="Gene3D" id="1.20.120.220">
    <property type="entry name" value="ATP synthase, F0 complex, subunit A"/>
    <property type="match status" value="1"/>
</dbReference>
<dbReference type="PRINTS" id="PR00123">
    <property type="entry name" value="ATPASEA"/>
</dbReference>
<evidence type="ECO:0000313" key="14">
    <source>
        <dbReference type="Proteomes" id="UP000034207"/>
    </source>
</evidence>
<evidence type="ECO:0000256" key="3">
    <source>
        <dbReference type="ARBA" id="ARBA00022448"/>
    </source>
</evidence>
<evidence type="ECO:0000256" key="8">
    <source>
        <dbReference type="ARBA" id="ARBA00023065"/>
    </source>
</evidence>
<keyword evidence="10 11" id="KW-0066">ATP synthesis</keyword>
<dbReference type="NCBIfam" id="TIGR01131">
    <property type="entry name" value="ATP_synt_6_or_A"/>
    <property type="match status" value="1"/>
</dbReference>
<evidence type="ECO:0000256" key="4">
    <source>
        <dbReference type="ARBA" id="ARBA00022547"/>
    </source>
</evidence>
<evidence type="ECO:0000256" key="9">
    <source>
        <dbReference type="ARBA" id="ARBA00023136"/>
    </source>
</evidence>